<evidence type="ECO:0000256" key="2">
    <source>
        <dbReference type="SAM" id="MobiDB-lite"/>
    </source>
</evidence>
<accession>A0A6G1HGT9</accession>
<feature type="region of interest" description="Disordered" evidence="2">
    <location>
        <begin position="213"/>
        <end position="415"/>
    </location>
</feature>
<feature type="region of interest" description="Disordered" evidence="2">
    <location>
        <begin position="137"/>
        <end position="167"/>
    </location>
</feature>
<evidence type="ECO:0000313" key="4">
    <source>
        <dbReference type="Proteomes" id="UP000800041"/>
    </source>
</evidence>
<feature type="region of interest" description="Disordered" evidence="2">
    <location>
        <begin position="14"/>
        <end position="94"/>
    </location>
</feature>
<feature type="compositionally biased region" description="Basic and acidic residues" evidence="2">
    <location>
        <begin position="370"/>
        <end position="385"/>
    </location>
</feature>
<sequence>MGFRELLAEVEAGTNSVSKNFSGSSAMPKAAGSVPDPRRRNPLSPPQSPRGFKSSSNIPNQTSSMDKQNLPTQIKREPGTAPLGMNDSNSTRGSHIAKGVFLGRTDWARTETIIQNDMDLALQAFYEKYAYGIDEQHEDDDEGDDEAANRRPGTSHSKSPWSALPQVQSRQSLSILDRPLSGGVQIRQENVNRSASSKSITDVASREALLRSATHQPVGHRGSAASRGSNGSNPAPVMQASFSTNSQSLPKPANGQSIVHQRGGAKEANPTPSEQGNNLPGDKPVLHGAKKSINNNSRVTVASGEPSASSRLSSVQKSKTQDARNRTVPARPTSRPESSQSTWSRKFPTGAASRAGNTQSISALNNTLEDPGRTEQVESLHKRVASDGSDSQPTLRAKRSKLGTKSESQKDLRKRYDVIEMQKAQMKLNEEQLQTKEERLQTKEERLHIREERLRKEMEQARILQEMKDADKGED</sequence>
<keyword evidence="4" id="KW-1185">Reference proteome</keyword>
<reference evidence="3" key="1">
    <citation type="journal article" date="2020" name="Stud. Mycol.">
        <title>101 Dothideomycetes genomes: a test case for predicting lifestyles and emergence of pathogens.</title>
        <authorList>
            <person name="Haridas S."/>
            <person name="Albert R."/>
            <person name="Binder M."/>
            <person name="Bloem J."/>
            <person name="Labutti K."/>
            <person name="Salamov A."/>
            <person name="Andreopoulos B."/>
            <person name="Baker S."/>
            <person name="Barry K."/>
            <person name="Bills G."/>
            <person name="Bluhm B."/>
            <person name="Cannon C."/>
            <person name="Castanera R."/>
            <person name="Culley D."/>
            <person name="Daum C."/>
            <person name="Ezra D."/>
            <person name="Gonzalez J."/>
            <person name="Henrissat B."/>
            <person name="Kuo A."/>
            <person name="Liang C."/>
            <person name="Lipzen A."/>
            <person name="Lutzoni F."/>
            <person name="Magnuson J."/>
            <person name="Mondo S."/>
            <person name="Nolan M."/>
            <person name="Ohm R."/>
            <person name="Pangilinan J."/>
            <person name="Park H.-J."/>
            <person name="Ramirez L."/>
            <person name="Alfaro M."/>
            <person name="Sun H."/>
            <person name="Tritt A."/>
            <person name="Yoshinaga Y."/>
            <person name="Zwiers L.-H."/>
            <person name="Turgeon B."/>
            <person name="Goodwin S."/>
            <person name="Spatafora J."/>
            <person name="Crous P."/>
            <person name="Grigoriev I."/>
        </authorList>
    </citation>
    <scope>NUCLEOTIDE SEQUENCE</scope>
    <source>
        <strain evidence="3">CBS 113979</strain>
    </source>
</reference>
<feature type="compositionally biased region" description="Polar residues" evidence="2">
    <location>
        <begin position="240"/>
        <end position="259"/>
    </location>
</feature>
<organism evidence="3 4">
    <name type="scientific">Aulographum hederae CBS 113979</name>
    <dbReference type="NCBI Taxonomy" id="1176131"/>
    <lineage>
        <taxon>Eukaryota</taxon>
        <taxon>Fungi</taxon>
        <taxon>Dikarya</taxon>
        <taxon>Ascomycota</taxon>
        <taxon>Pezizomycotina</taxon>
        <taxon>Dothideomycetes</taxon>
        <taxon>Pleosporomycetidae</taxon>
        <taxon>Aulographales</taxon>
        <taxon>Aulographaceae</taxon>
    </lineage>
</organism>
<dbReference type="AlphaFoldDB" id="A0A6G1HGT9"/>
<feature type="compositionally biased region" description="Polar residues" evidence="2">
    <location>
        <begin position="292"/>
        <end position="318"/>
    </location>
</feature>
<name>A0A6G1HGT9_9PEZI</name>
<keyword evidence="1" id="KW-0175">Coiled coil</keyword>
<feature type="compositionally biased region" description="Polar residues" evidence="2">
    <location>
        <begin position="152"/>
        <end position="167"/>
    </location>
</feature>
<feature type="compositionally biased region" description="Polar residues" evidence="2">
    <location>
        <begin position="53"/>
        <end position="72"/>
    </location>
</feature>
<feature type="compositionally biased region" description="Acidic residues" evidence="2">
    <location>
        <begin position="137"/>
        <end position="146"/>
    </location>
</feature>
<feature type="compositionally biased region" description="Polar residues" evidence="2">
    <location>
        <begin position="335"/>
        <end position="344"/>
    </location>
</feature>
<evidence type="ECO:0000256" key="1">
    <source>
        <dbReference type="SAM" id="Coils"/>
    </source>
</evidence>
<feature type="compositionally biased region" description="Low complexity" evidence="2">
    <location>
        <begin position="219"/>
        <end position="233"/>
    </location>
</feature>
<dbReference type="Proteomes" id="UP000800041">
    <property type="component" value="Unassembled WGS sequence"/>
</dbReference>
<feature type="compositionally biased region" description="Polar residues" evidence="2">
    <location>
        <begin position="355"/>
        <end position="368"/>
    </location>
</feature>
<proteinExistence type="predicted"/>
<feature type="compositionally biased region" description="Polar residues" evidence="2">
    <location>
        <begin position="14"/>
        <end position="25"/>
    </location>
</feature>
<feature type="coiled-coil region" evidence="1">
    <location>
        <begin position="419"/>
        <end position="460"/>
    </location>
</feature>
<protein>
    <submittedName>
        <fullName evidence="3">Uncharacterized protein</fullName>
    </submittedName>
</protein>
<gene>
    <name evidence="3" type="ORF">K402DRAFT_458799</name>
</gene>
<dbReference type="EMBL" id="ML977137">
    <property type="protein sequence ID" value="KAF1992393.1"/>
    <property type="molecule type" value="Genomic_DNA"/>
</dbReference>
<evidence type="ECO:0000313" key="3">
    <source>
        <dbReference type="EMBL" id="KAF1992393.1"/>
    </source>
</evidence>